<accession>A0A6P7WM29</accession>
<keyword evidence="4 5" id="KW-0238">DNA-binding</keyword>
<dbReference type="GeneID" id="115458640"/>
<dbReference type="AlphaFoldDB" id="A0A6P7WM29"/>
<dbReference type="InterPro" id="IPR006612">
    <property type="entry name" value="THAP_Znf"/>
</dbReference>
<dbReference type="GO" id="GO:0008270">
    <property type="term" value="F:zinc ion binding"/>
    <property type="evidence" value="ECO:0007669"/>
    <property type="project" value="UniProtKB-KW"/>
</dbReference>
<dbReference type="GO" id="GO:0003677">
    <property type="term" value="F:DNA binding"/>
    <property type="evidence" value="ECO:0007669"/>
    <property type="project" value="UniProtKB-UniRule"/>
</dbReference>
<feature type="domain" description="THAP-type" evidence="6">
    <location>
        <begin position="34"/>
        <end position="119"/>
    </location>
</feature>
<evidence type="ECO:0000313" key="7">
    <source>
        <dbReference type="Proteomes" id="UP000515156"/>
    </source>
</evidence>
<feature type="non-terminal residue" evidence="8">
    <location>
        <position position="139"/>
    </location>
</feature>
<dbReference type="KEGG" id="muo:115458640"/>
<dbReference type="SMART" id="SM00692">
    <property type="entry name" value="DM3"/>
    <property type="match status" value="1"/>
</dbReference>
<protein>
    <submittedName>
        <fullName evidence="8">52 kDa repressor of the inhibitor of the protein kinase-like</fullName>
    </submittedName>
</protein>
<reference evidence="8" key="1">
    <citation type="submission" date="2025-08" db="UniProtKB">
        <authorList>
            <consortium name="RefSeq"/>
        </authorList>
    </citation>
    <scope>IDENTIFICATION</scope>
</reference>
<evidence type="ECO:0000256" key="1">
    <source>
        <dbReference type="ARBA" id="ARBA00022723"/>
    </source>
</evidence>
<evidence type="ECO:0000256" key="3">
    <source>
        <dbReference type="ARBA" id="ARBA00022833"/>
    </source>
</evidence>
<dbReference type="PROSITE" id="PS50950">
    <property type="entry name" value="ZF_THAP"/>
    <property type="match status" value="1"/>
</dbReference>
<dbReference type="OrthoDB" id="7683421at2759"/>
<dbReference type="Pfam" id="PF05485">
    <property type="entry name" value="THAP"/>
    <property type="match status" value="1"/>
</dbReference>
<dbReference type="RefSeq" id="XP_030044342.1">
    <property type="nucleotide sequence ID" value="XM_030188482.1"/>
</dbReference>
<proteinExistence type="predicted"/>
<organism evidence="7 8">
    <name type="scientific">Microcaecilia unicolor</name>
    <dbReference type="NCBI Taxonomy" id="1415580"/>
    <lineage>
        <taxon>Eukaryota</taxon>
        <taxon>Metazoa</taxon>
        <taxon>Chordata</taxon>
        <taxon>Craniata</taxon>
        <taxon>Vertebrata</taxon>
        <taxon>Euteleostomi</taxon>
        <taxon>Amphibia</taxon>
        <taxon>Gymnophiona</taxon>
        <taxon>Siphonopidae</taxon>
        <taxon>Microcaecilia</taxon>
    </lineage>
</organism>
<evidence type="ECO:0000256" key="5">
    <source>
        <dbReference type="PROSITE-ProRule" id="PRU00309"/>
    </source>
</evidence>
<evidence type="ECO:0000256" key="2">
    <source>
        <dbReference type="ARBA" id="ARBA00022771"/>
    </source>
</evidence>
<dbReference type="InterPro" id="IPR052958">
    <property type="entry name" value="IFN-induced_PKR_regulator"/>
</dbReference>
<evidence type="ECO:0000259" key="6">
    <source>
        <dbReference type="PROSITE" id="PS50950"/>
    </source>
</evidence>
<dbReference type="Proteomes" id="UP000515156">
    <property type="component" value="Unplaced"/>
</dbReference>
<evidence type="ECO:0000256" key="4">
    <source>
        <dbReference type="ARBA" id="ARBA00023125"/>
    </source>
</evidence>
<keyword evidence="7" id="KW-1185">Reference proteome</keyword>
<dbReference type="InParanoid" id="A0A6P7WM29"/>
<gene>
    <name evidence="8" type="primary">LOC115458640</name>
</gene>
<keyword evidence="1" id="KW-0479">Metal-binding</keyword>
<evidence type="ECO:0000313" key="8">
    <source>
        <dbReference type="RefSeq" id="XP_030044342.1"/>
    </source>
</evidence>
<keyword evidence="3" id="KW-0862">Zinc</keyword>
<dbReference type="PANTHER" id="PTHR46289">
    <property type="entry name" value="52 KDA REPRESSOR OF THE INHIBITOR OF THE PROTEIN KINASE-LIKE PROTEIN-RELATED"/>
    <property type="match status" value="1"/>
</dbReference>
<name>A0A6P7WM29_9AMPH</name>
<dbReference type="PANTHER" id="PTHR46289:SF16">
    <property type="entry name" value="52 KDA REPRESSOR OF THE INHIBITOR OF THE PROTEIN KINASE"/>
    <property type="match status" value="1"/>
</dbReference>
<sequence length="139" mass="15885">MGRAGREFVCDVCIVGDGAPEKESCVGLIVGVTMPNFCAAPNCTRKSTQSDLAFFRFPRDPARCKKWVENCRRADLEDKTADQLNKHYRLCAQHFETSMICRSSPYRTVLRENAVPTIFDLTSHLNNPHSRHRKRIKEL</sequence>
<keyword evidence="2 5" id="KW-0863">Zinc-finger</keyword>
<dbReference type="SUPFAM" id="SSF57716">
    <property type="entry name" value="Glucocorticoid receptor-like (DNA-binding domain)"/>
    <property type="match status" value="1"/>
</dbReference>
<dbReference type="SMART" id="SM00980">
    <property type="entry name" value="THAP"/>
    <property type="match status" value="1"/>
</dbReference>